<evidence type="ECO:0000256" key="1">
    <source>
        <dbReference type="SAM" id="Phobius"/>
    </source>
</evidence>
<keyword evidence="1" id="KW-0812">Transmembrane</keyword>
<protein>
    <submittedName>
        <fullName evidence="2">LmbE protein</fullName>
    </submittedName>
</protein>
<dbReference type="Pfam" id="PF02585">
    <property type="entry name" value="PIG-L"/>
    <property type="match status" value="1"/>
</dbReference>
<dbReference type="InterPro" id="IPR024078">
    <property type="entry name" value="LmbE-like_dom_sf"/>
</dbReference>
<evidence type="ECO:0000313" key="3">
    <source>
        <dbReference type="Proteomes" id="UP000277236"/>
    </source>
</evidence>
<dbReference type="Proteomes" id="UP000277236">
    <property type="component" value="Unassembled WGS sequence"/>
</dbReference>
<dbReference type="InterPro" id="IPR003737">
    <property type="entry name" value="GlcNAc_PI_deacetylase-related"/>
</dbReference>
<dbReference type="RefSeq" id="WP_122316032.1">
    <property type="nucleotide sequence ID" value="NZ_RBRE01000042.1"/>
</dbReference>
<dbReference type="Gene3D" id="3.40.50.10320">
    <property type="entry name" value="LmbE-like"/>
    <property type="match status" value="1"/>
</dbReference>
<name>A0A3M4LYT6_PSECI</name>
<comment type="caution">
    <text evidence="2">The sequence shown here is derived from an EMBL/GenBank/DDBJ whole genome shotgun (WGS) entry which is preliminary data.</text>
</comment>
<proteinExistence type="predicted"/>
<reference evidence="2 3" key="1">
    <citation type="submission" date="2018-08" db="EMBL/GenBank/DDBJ databases">
        <title>Recombination of ecologically and evolutionarily significant loci maintains genetic cohesion in the Pseudomonas syringae species complex.</title>
        <authorList>
            <person name="Dillon M."/>
            <person name="Thakur S."/>
            <person name="Almeida R.N.D."/>
            <person name="Weir B.S."/>
            <person name="Guttman D.S."/>
        </authorList>
    </citation>
    <scope>NUCLEOTIDE SEQUENCE [LARGE SCALE GENOMIC DNA]</scope>
    <source>
        <strain evidence="2 3">ICMP 3353</strain>
    </source>
</reference>
<accession>A0A3M4LYT6</accession>
<keyword evidence="1" id="KW-0472">Membrane</keyword>
<keyword evidence="1" id="KW-1133">Transmembrane helix</keyword>
<dbReference type="OrthoDB" id="7007936at2"/>
<dbReference type="EMBL" id="RBRE01000042">
    <property type="protein sequence ID" value="RMQ46244.1"/>
    <property type="molecule type" value="Genomic_DNA"/>
</dbReference>
<gene>
    <name evidence="2" type="ORF">ALQ04_00809</name>
</gene>
<sequence>MSGRKDELLKRHRRRKRYSAVLVLSVLVLAGVLVAWWLPPVLAVLAWVAHEAWFADHLFYEPDSDYRYDFPDSARTFDVRLRNDRLELDAGASLSGSDTLILAVRLKATWLGRWLDPYVLLGNDRQDFERGVAGRRYLNLSGQEAALLQGELSLVSRRCKALGSFTLYAMHNPDYSAQSLLVLAPHADDAELAAFGLYSRAADAAIMTVTQGEIEAENYRRLGLDSTQAAVLKGRLRTWDSLAVPLWGGVAQSHCVQLGYYCLRLAEMQEQPAQPFGSRESGESDIRSWRRASAFALPSEADGLPTWKNLVDDIVRVLEHFRPQVVVTPHLELDPHRDHVAATEALLQAIELSEWRPGTLLLYANHLHDNDRWPMGPAGYGVALPPATVPMKPLPVCSLFLNDAQRIDKAMALAMQHDLQGPQPFKKQVRRWIQRLLAGRSWPDTGESEFFRKAVRRHELFWVQDVKPRSAAEKV</sequence>
<evidence type="ECO:0000313" key="2">
    <source>
        <dbReference type="EMBL" id="RMQ46244.1"/>
    </source>
</evidence>
<feature type="transmembrane region" description="Helical" evidence="1">
    <location>
        <begin position="20"/>
        <end position="38"/>
    </location>
</feature>
<dbReference type="SUPFAM" id="SSF102588">
    <property type="entry name" value="LmbE-like"/>
    <property type="match status" value="1"/>
</dbReference>
<organism evidence="2 3">
    <name type="scientific">Pseudomonas cichorii</name>
    <dbReference type="NCBI Taxonomy" id="36746"/>
    <lineage>
        <taxon>Bacteria</taxon>
        <taxon>Pseudomonadati</taxon>
        <taxon>Pseudomonadota</taxon>
        <taxon>Gammaproteobacteria</taxon>
        <taxon>Pseudomonadales</taxon>
        <taxon>Pseudomonadaceae</taxon>
        <taxon>Pseudomonas</taxon>
    </lineage>
</organism>
<dbReference type="AlphaFoldDB" id="A0A3M4LYT6"/>